<dbReference type="EMBL" id="AP012547">
    <property type="protein sequence ID" value="BAO28587.1"/>
    <property type="molecule type" value="Genomic_DNA"/>
</dbReference>
<dbReference type="Proteomes" id="UP000031637">
    <property type="component" value="Chromosome"/>
</dbReference>
<keyword evidence="1" id="KW-0732">Signal</keyword>
<dbReference type="RefSeq" id="WP_052473187.1">
    <property type="nucleotide sequence ID" value="NZ_AP012547.1"/>
</dbReference>
<dbReference type="KEGG" id="shd:SUTH_00777"/>
<dbReference type="Gene3D" id="2.40.128.140">
    <property type="entry name" value="Outer membrane protein"/>
    <property type="match status" value="1"/>
</dbReference>
<dbReference type="InterPro" id="IPR037107">
    <property type="entry name" value="Put_OMP_sf"/>
</dbReference>
<gene>
    <name evidence="2" type="ORF">SUTH_00777</name>
</gene>
<dbReference type="OrthoDB" id="9776275at2"/>
<feature type="signal peptide" evidence="1">
    <location>
        <begin position="1"/>
        <end position="20"/>
    </location>
</feature>
<keyword evidence="3" id="KW-1185">Reference proteome</keyword>
<sequence>MFRAILLLTLFASLLPVASAQPRPPEGSEFQLFIENDMLARTDRYYTNGIKFGGGAPFDLLQLPATELLKKLAPENGSAVHLGLFLGQNLYTPKSIRISQPQPLDRPWAAWLYLGGVAQRAKGNRLDTVEIDLGLVGPSALGREVQSGWHKLIGATQPEGWHNQLPNEPAFLVSWLAKSKHALGSAAATDLELIPHGGATVGTVMTLARAGGILRFGRHMTGFGPDTIEPGGAMLQNMRRDIEPGRAHGIEWYVFAGLDHRLIAHNIFLDGTVFRDSPSVRRRPHVYDLTLGLSLRFDAVRLSLTRVRRSEEFFTAASNGGRQTFDSVNLGIEF</sequence>
<dbReference type="Pfam" id="PF09982">
    <property type="entry name" value="LpxR"/>
    <property type="match status" value="1"/>
</dbReference>
<reference evidence="2 3" key="1">
    <citation type="journal article" date="2014" name="Syst. Appl. Microbiol.">
        <title>Complete genomes of freshwater sulfur oxidizers Sulfuricella denitrificans skB26 and Sulfuritalea hydrogenivorans sk43H: genetic insights into the sulfur oxidation pathway of betaproteobacteria.</title>
        <authorList>
            <person name="Watanabe T."/>
            <person name="Kojima H."/>
            <person name="Fukui M."/>
        </authorList>
    </citation>
    <scope>NUCLEOTIDE SEQUENCE [LARGE SCALE GENOMIC DNA]</scope>
    <source>
        <strain evidence="2">DSM22779</strain>
    </source>
</reference>
<feature type="chain" id="PRO_5004795256" evidence="1">
    <location>
        <begin position="21"/>
        <end position="334"/>
    </location>
</feature>
<protein>
    <submittedName>
        <fullName evidence="2">Outer membrane protein</fullName>
    </submittedName>
</protein>
<evidence type="ECO:0000313" key="3">
    <source>
        <dbReference type="Proteomes" id="UP000031637"/>
    </source>
</evidence>
<name>W0SCD6_9PROT</name>
<organism evidence="2 3">
    <name type="scientific">Sulfuritalea hydrogenivorans sk43H</name>
    <dbReference type="NCBI Taxonomy" id="1223802"/>
    <lineage>
        <taxon>Bacteria</taxon>
        <taxon>Pseudomonadati</taxon>
        <taxon>Pseudomonadota</taxon>
        <taxon>Betaproteobacteria</taxon>
        <taxon>Nitrosomonadales</taxon>
        <taxon>Sterolibacteriaceae</taxon>
        <taxon>Sulfuritalea</taxon>
    </lineage>
</organism>
<evidence type="ECO:0000256" key="1">
    <source>
        <dbReference type="SAM" id="SignalP"/>
    </source>
</evidence>
<dbReference type="AlphaFoldDB" id="W0SCD6"/>
<dbReference type="HOGENOM" id="CLU_055418_0_0_4"/>
<proteinExistence type="predicted"/>
<evidence type="ECO:0000313" key="2">
    <source>
        <dbReference type="EMBL" id="BAO28587.1"/>
    </source>
</evidence>
<accession>W0SCD6</accession>
<dbReference type="STRING" id="1223802.SUTH_00777"/>
<dbReference type="InterPro" id="IPR018707">
    <property type="entry name" value="LpxR"/>
</dbReference>